<comment type="caution">
    <text evidence="1">The sequence shown here is derived from an EMBL/GenBank/DDBJ whole genome shotgun (WGS) entry which is preliminary data.</text>
</comment>
<evidence type="ECO:0000313" key="2">
    <source>
        <dbReference type="Proteomes" id="UP001172386"/>
    </source>
</evidence>
<name>A0ACC2ZUL5_9EURO</name>
<reference evidence="1" key="1">
    <citation type="submission" date="2022-10" db="EMBL/GenBank/DDBJ databases">
        <title>Culturing micro-colonial fungi from biological soil crusts in the Mojave desert and describing Neophaeococcomyces mojavensis, and introducing the new genera and species Taxawa tesnikishii.</title>
        <authorList>
            <person name="Kurbessoian T."/>
            <person name="Stajich J.E."/>
        </authorList>
    </citation>
    <scope>NUCLEOTIDE SEQUENCE</scope>
    <source>
        <strain evidence="1">JES_112</strain>
    </source>
</reference>
<gene>
    <name evidence="1" type="ORF">H2198_009363</name>
</gene>
<protein>
    <submittedName>
        <fullName evidence="1">Uncharacterized protein</fullName>
    </submittedName>
</protein>
<dbReference type="Proteomes" id="UP001172386">
    <property type="component" value="Unassembled WGS sequence"/>
</dbReference>
<sequence>MADIAPYQISVSDAQIEDLNARLALAKFPDELDQAGWDLGSPLADVKRLVAYWKDSYDWRKAEAKLNEFPHFTTSIQADGFDSLTIHFVYRKSNVENAIPLLFVHGWPGSFHEGLKMFNKLVGGDGSKDPAFDVVIISLPNYGFSEGSKKRGFALEQYAEVCNKLMLKLGYREYVTQGGDWGFYITRAISLLYPQHCKATHLNFDYGTAPTWSQYPLLSLQHAIQPYTEREKQGLKRSKWFMDEGSGYRAQQSTKPQTLGYALADSPVALLSWIYEKLHDWTDNYPFTDDEICTWISIYWFSTAGPAATLRIYYEATHSWNDPKNKVTRERVGDWIDHVKIGYSHQPQELRVLPKTWIRKLGNVVFEHDSESGGHFFAFEEPDQLVKDVRDMFKKGGGAYGVITGRNGYNESAKP</sequence>
<accession>A0ACC2ZUL5</accession>
<organism evidence="1 2">
    <name type="scientific">Neophaeococcomyces mojaviensis</name>
    <dbReference type="NCBI Taxonomy" id="3383035"/>
    <lineage>
        <taxon>Eukaryota</taxon>
        <taxon>Fungi</taxon>
        <taxon>Dikarya</taxon>
        <taxon>Ascomycota</taxon>
        <taxon>Pezizomycotina</taxon>
        <taxon>Eurotiomycetes</taxon>
        <taxon>Chaetothyriomycetidae</taxon>
        <taxon>Chaetothyriales</taxon>
        <taxon>Chaetothyriales incertae sedis</taxon>
        <taxon>Neophaeococcomyces</taxon>
    </lineage>
</organism>
<dbReference type="EMBL" id="JAPDRQ010000262">
    <property type="protein sequence ID" value="KAJ9651361.1"/>
    <property type="molecule type" value="Genomic_DNA"/>
</dbReference>
<evidence type="ECO:0000313" key="1">
    <source>
        <dbReference type="EMBL" id="KAJ9651361.1"/>
    </source>
</evidence>
<keyword evidence="2" id="KW-1185">Reference proteome</keyword>
<proteinExistence type="predicted"/>